<feature type="transmembrane region" description="Helical" evidence="1">
    <location>
        <begin position="47"/>
        <end position="71"/>
    </location>
</feature>
<dbReference type="NCBIfam" id="TIGR02871">
    <property type="entry name" value="spore_ylbJ"/>
    <property type="match status" value="1"/>
</dbReference>
<evidence type="ECO:0000313" key="5">
    <source>
        <dbReference type="Proteomes" id="UP000220106"/>
    </source>
</evidence>
<feature type="transmembrane region" description="Helical" evidence="1">
    <location>
        <begin position="83"/>
        <end position="101"/>
    </location>
</feature>
<feature type="transmembrane region" description="Helical" evidence="1">
    <location>
        <begin position="208"/>
        <end position="230"/>
    </location>
</feature>
<keyword evidence="1" id="KW-0472">Membrane</keyword>
<name>A0AAX0S4M5_9BACI</name>
<dbReference type="GeneID" id="97408987"/>
<dbReference type="InterPro" id="IPR014226">
    <property type="entry name" value="Spore_IM_YlbJ"/>
</dbReference>
<dbReference type="Pfam" id="PF07670">
    <property type="entry name" value="Gate"/>
    <property type="match status" value="2"/>
</dbReference>
<dbReference type="KEGG" id="pbut:DTO10_19980"/>
<accession>A0AAX0S4M5</accession>
<dbReference type="RefSeq" id="WP_053345218.1">
    <property type="nucleotide sequence ID" value="NZ_CP030926.1"/>
</dbReference>
<proteinExistence type="predicted"/>
<sequence>MLKSKSKTVLLALTVTMMTIGLIIFPQESFEASKGGLNMWWKIVFPSLLPFLIFSELLISFGVVRFIGVILEPFMRPLFRVPGVGGFVWAMGLASGFPAGAKFTVRLRQEKQVTRIEAERLVCFTNSSNPLFLFVAVAVGFFHNPQLGIILALSHYLGNFCVGILMRFYRWKEEKSQSKGITKLPSIRQAFSQMHRTRLKETRPFGSLLGDAVLSSIQTLLMIGGFIILFSVVNKLLFHMNITGLLASWVGGILHIMNFPDSLSLPFISGLFEMTLGSKLTSSVENASLLQQTVMTSFILAFNGFSIQAQVASIIAASDIRFMPFFLARIAHGFLASIFTVLLWGPFYKGNNYSGNPFNAFPVSGSTGERASSLYQNMLDFGPLLTLAFLTLYIMIFAKRLFKGLS</sequence>
<feature type="transmembrane region" description="Helical" evidence="1">
    <location>
        <begin position="326"/>
        <end position="347"/>
    </location>
</feature>
<dbReference type="EMBL" id="CP030926">
    <property type="protein sequence ID" value="AXN40425.1"/>
    <property type="molecule type" value="Genomic_DNA"/>
</dbReference>
<feature type="domain" description="Nucleoside transporter/FeoB GTPase Gate" evidence="2">
    <location>
        <begin position="220"/>
        <end position="316"/>
    </location>
</feature>
<gene>
    <name evidence="4" type="primary">ylbJ</name>
    <name evidence="4" type="ORF">CN689_07665</name>
    <name evidence="3" type="ORF">DTO10_19980</name>
</gene>
<feature type="transmembrane region" description="Helical" evidence="1">
    <location>
        <begin position="148"/>
        <end position="169"/>
    </location>
</feature>
<keyword evidence="1" id="KW-0812">Transmembrane</keyword>
<evidence type="ECO:0000313" key="6">
    <source>
        <dbReference type="Proteomes" id="UP000260457"/>
    </source>
</evidence>
<dbReference type="EMBL" id="NUEQ01000013">
    <property type="protein sequence ID" value="PEJ35184.1"/>
    <property type="molecule type" value="Genomic_DNA"/>
</dbReference>
<evidence type="ECO:0000259" key="2">
    <source>
        <dbReference type="Pfam" id="PF07670"/>
    </source>
</evidence>
<keyword evidence="1" id="KW-1133">Transmembrane helix</keyword>
<dbReference type="InterPro" id="IPR011642">
    <property type="entry name" value="Gate_dom"/>
</dbReference>
<dbReference type="AlphaFoldDB" id="A0AAX0S4M5"/>
<feature type="transmembrane region" description="Helical" evidence="1">
    <location>
        <begin position="381"/>
        <end position="402"/>
    </location>
</feature>
<evidence type="ECO:0000256" key="1">
    <source>
        <dbReference type="SAM" id="Phobius"/>
    </source>
</evidence>
<reference evidence="3 6" key="2">
    <citation type="submission" date="2018-07" db="EMBL/GenBank/DDBJ databases">
        <title>The molecular basis for the intramolecular migration of carboxyl group in the catabolism of para-hydroxybenzoate via gentisate.</title>
        <authorList>
            <person name="Zhao H."/>
            <person name="Xu Y."/>
            <person name="Lin S."/>
            <person name="Spain J.C."/>
            <person name="Zhou N.-Y."/>
        </authorList>
    </citation>
    <scope>NUCLEOTIDE SEQUENCE [LARGE SCALE GENOMIC DNA]</scope>
    <source>
        <strain evidence="3 6">PHB-7a</strain>
    </source>
</reference>
<feature type="domain" description="Nucleoside transporter/FeoB GTPase Gate" evidence="2">
    <location>
        <begin position="42"/>
        <end position="141"/>
    </location>
</feature>
<evidence type="ECO:0000313" key="4">
    <source>
        <dbReference type="EMBL" id="PEJ35184.1"/>
    </source>
</evidence>
<feature type="transmembrane region" description="Helical" evidence="1">
    <location>
        <begin position="121"/>
        <end position="142"/>
    </location>
</feature>
<organism evidence="4 5">
    <name type="scientific">Peribacillus butanolivorans</name>
    <dbReference type="NCBI Taxonomy" id="421767"/>
    <lineage>
        <taxon>Bacteria</taxon>
        <taxon>Bacillati</taxon>
        <taxon>Bacillota</taxon>
        <taxon>Bacilli</taxon>
        <taxon>Bacillales</taxon>
        <taxon>Bacillaceae</taxon>
        <taxon>Peribacillus</taxon>
    </lineage>
</organism>
<feature type="transmembrane region" description="Helical" evidence="1">
    <location>
        <begin position="294"/>
        <end position="317"/>
    </location>
</feature>
<dbReference type="Proteomes" id="UP000220106">
    <property type="component" value="Unassembled WGS sequence"/>
</dbReference>
<feature type="transmembrane region" description="Helical" evidence="1">
    <location>
        <begin position="236"/>
        <end position="256"/>
    </location>
</feature>
<dbReference type="Proteomes" id="UP000260457">
    <property type="component" value="Chromosome"/>
</dbReference>
<evidence type="ECO:0000313" key="3">
    <source>
        <dbReference type="EMBL" id="AXN40425.1"/>
    </source>
</evidence>
<protein>
    <submittedName>
        <fullName evidence="4">Sporulation integral membrane protein YlbJ</fullName>
    </submittedName>
</protein>
<reference evidence="4 5" key="1">
    <citation type="submission" date="2017-09" db="EMBL/GenBank/DDBJ databases">
        <title>Large-scale bioinformatics analysis of Bacillus genomes uncovers conserved roles of natural products in bacterial physiology.</title>
        <authorList>
            <consortium name="Agbiome Team Llc"/>
            <person name="Bleich R.M."/>
            <person name="Kirk G.J."/>
            <person name="Santa Maria K.C."/>
            <person name="Allen S.E."/>
            <person name="Farag S."/>
            <person name="Shank E.A."/>
            <person name="Bowers A."/>
        </authorList>
    </citation>
    <scope>NUCLEOTIDE SEQUENCE [LARGE SCALE GENOMIC DNA]</scope>
    <source>
        <strain evidence="4 5">AFS003229</strain>
    </source>
</reference>
<keyword evidence="6" id="KW-1185">Reference proteome</keyword>
<feature type="transmembrane region" description="Helical" evidence="1">
    <location>
        <begin position="6"/>
        <end position="26"/>
    </location>
</feature>